<keyword evidence="12" id="KW-1185">Reference proteome</keyword>
<dbReference type="GO" id="GO:0006302">
    <property type="term" value="P:double-strand break repair"/>
    <property type="evidence" value="ECO:0007669"/>
    <property type="project" value="TreeGrafter"/>
</dbReference>
<keyword evidence="9" id="KW-0234">DNA repair</keyword>
<evidence type="ECO:0000313" key="11">
    <source>
        <dbReference type="EMBL" id="ROW00402.1"/>
    </source>
</evidence>
<comment type="cofactor">
    <cofactor evidence="1">
        <name>Mn(2+)</name>
        <dbReference type="ChEBI" id="CHEBI:29035"/>
    </cofactor>
</comment>
<evidence type="ECO:0000256" key="10">
    <source>
        <dbReference type="ARBA" id="ARBA00023242"/>
    </source>
</evidence>
<reference evidence="11 12" key="1">
    <citation type="submission" date="2015-09" db="EMBL/GenBank/DDBJ databases">
        <title>Host preference determinants of Valsa canker pathogens revealed by comparative genomics.</title>
        <authorList>
            <person name="Yin Z."/>
            <person name="Huang L."/>
        </authorList>
    </citation>
    <scope>NUCLEOTIDE SEQUENCE [LARGE SCALE GENOMIC DNA]</scope>
    <source>
        <strain evidence="11 12">03-1</strain>
    </source>
</reference>
<keyword evidence="5" id="KW-0479">Metal-binding</keyword>
<evidence type="ECO:0000256" key="2">
    <source>
        <dbReference type="ARBA" id="ARBA00001946"/>
    </source>
</evidence>
<keyword evidence="7" id="KW-0378">Hydrolase</keyword>
<evidence type="ECO:0000256" key="4">
    <source>
        <dbReference type="ARBA" id="ARBA00022722"/>
    </source>
</evidence>
<dbReference type="InterPro" id="IPR051547">
    <property type="entry name" value="TDP2-like"/>
</dbReference>
<evidence type="ECO:0000256" key="1">
    <source>
        <dbReference type="ARBA" id="ARBA00001936"/>
    </source>
</evidence>
<evidence type="ECO:0008006" key="13">
    <source>
        <dbReference type="Google" id="ProtNLM"/>
    </source>
</evidence>
<evidence type="ECO:0000256" key="7">
    <source>
        <dbReference type="ARBA" id="ARBA00022801"/>
    </source>
</evidence>
<organism evidence="11 12">
    <name type="scientific">Cytospora schulzeri</name>
    <dbReference type="NCBI Taxonomy" id="448051"/>
    <lineage>
        <taxon>Eukaryota</taxon>
        <taxon>Fungi</taxon>
        <taxon>Dikarya</taxon>
        <taxon>Ascomycota</taxon>
        <taxon>Pezizomycotina</taxon>
        <taxon>Sordariomycetes</taxon>
        <taxon>Sordariomycetidae</taxon>
        <taxon>Diaporthales</taxon>
        <taxon>Cytosporaceae</taxon>
        <taxon>Cytospora</taxon>
    </lineage>
</organism>
<dbReference type="InterPro" id="IPR036691">
    <property type="entry name" value="Endo/exonu/phosph_ase_sf"/>
</dbReference>
<comment type="subcellular location">
    <subcellularLocation>
        <location evidence="3">Nucleus</location>
    </subcellularLocation>
</comment>
<dbReference type="SUPFAM" id="SSF56219">
    <property type="entry name" value="DNase I-like"/>
    <property type="match status" value="1"/>
</dbReference>
<dbReference type="GO" id="GO:0005634">
    <property type="term" value="C:nucleus"/>
    <property type="evidence" value="ECO:0007669"/>
    <property type="project" value="UniProtKB-SubCell"/>
</dbReference>
<gene>
    <name evidence="11" type="ORF">VMCG_07317</name>
</gene>
<sequence>MASSSLIASLTQKQMTRYQPKPQPHYTFNGSKWHLWAMVFRNLKLITWNIDFMAPFPQARMASALSYLQGLVENIPKSTAEVICLQELRQDVPTDFEHLKKQLDPQIADDLGQREDLMVDIVVKLPSEAGGQEPETEDGNDNKRSVIRVCNVHLDFMAGKPPMRPVQWKACAKYMQDKSDGVVTGIVAGDCNADRVYDLTLALENGFKDAYLEPEGSENDPDEMDSEGVPLQLKSLERIGVGVKVDDVAVVEQLAEAGYLGYVTDHYGLMADFKVSDGWTLNT</sequence>
<keyword evidence="8" id="KW-0460">Magnesium</keyword>
<dbReference type="GO" id="GO:0005737">
    <property type="term" value="C:cytoplasm"/>
    <property type="evidence" value="ECO:0007669"/>
    <property type="project" value="TreeGrafter"/>
</dbReference>
<dbReference type="AlphaFoldDB" id="A0A423WAN0"/>
<keyword evidence="6" id="KW-0227">DNA damage</keyword>
<dbReference type="OrthoDB" id="9975959at2759"/>
<comment type="cofactor">
    <cofactor evidence="2">
        <name>Mg(2+)</name>
        <dbReference type="ChEBI" id="CHEBI:18420"/>
    </cofactor>
</comment>
<evidence type="ECO:0000256" key="6">
    <source>
        <dbReference type="ARBA" id="ARBA00022763"/>
    </source>
</evidence>
<evidence type="ECO:0000256" key="8">
    <source>
        <dbReference type="ARBA" id="ARBA00022842"/>
    </source>
</evidence>
<dbReference type="EMBL" id="LKEA01000021">
    <property type="protein sequence ID" value="ROW00402.1"/>
    <property type="molecule type" value="Genomic_DNA"/>
</dbReference>
<dbReference type="PANTHER" id="PTHR15822">
    <property type="entry name" value="TRAF AND TNF RECEPTOR-ASSOCIATED PROTEIN"/>
    <property type="match status" value="1"/>
</dbReference>
<evidence type="ECO:0000256" key="9">
    <source>
        <dbReference type="ARBA" id="ARBA00023204"/>
    </source>
</evidence>
<evidence type="ECO:0000256" key="5">
    <source>
        <dbReference type="ARBA" id="ARBA00022723"/>
    </source>
</evidence>
<dbReference type="GO" id="GO:0004518">
    <property type="term" value="F:nuclease activity"/>
    <property type="evidence" value="ECO:0007669"/>
    <property type="project" value="UniProtKB-KW"/>
</dbReference>
<accession>A0A423WAN0</accession>
<dbReference type="Gene3D" id="3.60.10.10">
    <property type="entry name" value="Endonuclease/exonuclease/phosphatase"/>
    <property type="match status" value="1"/>
</dbReference>
<dbReference type="GO" id="GO:0070260">
    <property type="term" value="F:5'-tyrosyl-DNA phosphodiesterase activity"/>
    <property type="evidence" value="ECO:0007669"/>
    <property type="project" value="TreeGrafter"/>
</dbReference>
<dbReference type="GO" id="GO:0046872">
    <property type="term" value="F:metal ion binding"/>
    <property type="evidence" value="ECO:0007669"/>
    <property type="project" value="UniProtKB-KW"/>
</dbReference>
<dbReference type="GO" id="GO:0003697">
    <property type="term" value="F:single-stranded DNA binding"/>
    <property type="evidence" value="ECO:0007669"/>
    <property type="project" value="TreeGrafter"/>
</dbReference>
<protein>
    <recommendedName>
        <fullName evidence="13">Endonuclease/exonuclease/phosphatase domain-containing protein</fullName>
    </recommendedName>
</protein>
<comment type="caution">
    <text evidence="11">The sequence shown here is derived from an EMBL/GenBank/DDBJ whole genome shotgun (WGS) entry which is preliminary data.</text>
</comment>
<keyword evidence="10" id="KW-0539">Nucleus</keyword>
<dbReference type="Proteomes" id="UP000283895">
    <property type="component" value="Unassembled WGS sequence"/>
</dbReference>
<evidence type="ECO:0000256" key="3">
    <source>
        <dbReference type="ARBA" id="ARBA00004123"/>
    </source>
</evidence>
<keyword evidence="4" id="KW-0540">Nuclease</keyword>
<dbReference type="PANTHER" id="PTHR15822:SF4">
    <property type="entry name" value="TYROSYL-DNA PHOSPHODIESTERASE 2"/>
    <property type="match status" value="1"/>
</dbReference>
<proteinExistence type="predicted"/>
<name>A0A423WAN0_9PEZI</name>
<evidence type="ECO:0000313" key="12">
    <source>
        <dbReference type="Proteomes" id="UP000283895"/>
    </source>
</evidence>